<gene>
    <name evidence="3" type="ORF">DPMN_051616</name>
</gene>
<reference evidence="3" key="2">
    <citation type="submission" date="2020-11" db="EMBL/GenBank/DDBJ databases">
        <authorList>
            <person name="McCartney M.A."/>
            <person name="Auch B."/>
            <person name="Kono T."/>
            <person name="Mallez S."/>
            <person name="Becker A."/>
            <person name="Gohl D.M."/>
            <person name="Silverstein K.A.T."/>
            <person name="Koren S."/>
            <person name="Bechman K.B."/>
            <person name="Herman A."/>
            <person name="Abrahante J.E."/>
            <person name="Garbe J."/>
        </authorList>
    </citation>
    <scope>NUCLEOTIDE SEQUENCE</scope>
    <source>
        <strain evidence="3">Duluth1</strain>
        <tissue evidence="3">Whole animal</tissue>
    </source>
</reference>
<feature type="domain" description="LRAT" evidence="2">
    <location>
        <begin position="18"/>
        <end position="62"/>
    </location>
</feature>
<sequence length="108" mass="12097">MAMKKSKDSEQMHEVRHLEDGDHIGEPGKGYTHHGIFLGHKEVVAHFSGDTAADAQLCTVDISGFTDNMRKRLFRINYGAGQCLSPKESVDIAKQYLQNPQSWNLIVI</sequence>
<dbReference type="Proteomes" id="UP000828390">
    <property type="component" value="Unassembled WGS sequence"/>
</dbReference>
<organism evidence="3 4">
    <name type="scientific">Dreissena polymorpha</name>
    <name type="common">Zebra mussel</name>
    <name type="synonym">Mytilus polymorpha</name>
    <dbReference type="NCBI Taxonomy" id="45954"/>
    <lineage>
        <taxon>Eukaryota</taxon>
        <taxon>Metazoa</taxon>
        <taxon>Spiralia</taxon>
        <taxon>Lophotrochozoa</taxon>
        <taxon>Mollusca</taxon>
        <taxon>Bivalvia</taxon>
        <taxon>Autobranchia</taxon>
        <taxon>Heteroconchia</taxon>
        <taxon>Euheterodonta</taxon>
        <taxon>Imparidentia</taxon>
        <taxon>Neoheterodontei</taxon>
        <taxon>Myida</taxon>
        <taxon>Dreissenoidea</taxon>
        <taxon>Dreissenidae</taxon>
        <taxon>Dreissena</taxon>
    </lineage>
</organism>
<accession>A0A9D4CJP4</accession>
<reference evidence="3" key="1">
    <citation type="journal article" date="2019" name="bioRxiv">
        <title>The Genome of the Zebra Mussel, Dreissena polymorpha: A Resource for Invasive Species Research.</title>
        <authorList>
            <person name="McCartney M.A."/>
            <person name="Auch B."/>
            <person name="Kono T."/>
            <person name="Mallez S."/>
            <person name="Zhang Y."/>
            <person name="Obille A."/>
            <person name="Becker A."/>
            <person name="Abrahante J.E."/>
            <person name="Garbe J."/>
            <person name="Badalamenti J.P."/>
            <person name="Herman A."/>
            <person name="Mangelson H."/>
            <person name="Liachko I."/>
            <person name="Sullivan S."/>
            <person name="Sone E.D."/>
            <person name="Koren S."/>
            <person name="Silverstein K.A.T."/>
            <person name="Beckman K.B."/>
            <person name="Gohl D.M."/>
        </authorList>
    </citation>
    <scope>NUCLEOTIDE SEQUENCE</scope>
    <source>
        <strain evidence="3">Duluth1</strain>
        <tissue evidence="3">Whole animal</tissue>
    </source>
</reference>
<proteinExistence type="predicted"/>
<evidence type="ECO:0000259" key="2">
    <source>
        <dbReference type="Pfam" id="PF04970"/>
    </source>
</evidence>
<feature type="region of interest" description="Disordered" evidence="1">
    <location>
        <begin position="1"/>
        <end position="27"/>
    </location>
</feature>
<comment type="caution">
    <text evidence="3">The sequence shown here is derived from an EMBL/GenBank/DDBJ whole genome shotgun (WGS) entry which is preliminary data.</text>
</comment>
<dbReference type="AlphaFoldDB" id="A0A9D4CJP4"/>
<evidence type="ECO:0000256" key="1">
    <source>
        <dbReference type="SAM" id="MobiDB-lite"/>
    </source>
</evidence>
<evidence type="ECO:0000313" key="3">
    <source>
        <dbReference type="EMBL" id="KAH3725767.1"/>
    </source>
</evidence>
<protein>
    <recommendedName>
        <fullName evidence="2">LRAT domain-containing protein</fullName>
    </recommendedName>
</protein>
<dbReference type="Gene3D" id="3.90.1720.10">
    <property type="entry name" value="endopeptidase domain like (from Nostoc punctiforme)"/>
    <property type="match status" value="1"/>
</dbReference>
<feature type="compositionally biased region" description="Basic and acidic residues" evidence="1">
    <location>
        <begin position="1"/>
        <end position="26"/>
    </location>
</feature>
<dbReference type="EMBL" id="JAIWYP010000012">
    <property type="protein sequence ID" value="KAH3725767.1"/>
    <property type="molecule type" value="Genomic_DNA"/>
</dbReference>
<dbReference type="InterPro" id="IPR007053">
    <property type="entry name" value="LRAT_dom"/>
</dbReference>
<evidence type="ECO:0000313" key="4">
    <source>
        <dbReference type="Proteomes" id="UP000828390"/>
    </source>
</evidence>
<keyword evidence="4" id="KW-1185">Reference proteome</keyword>
<dbReference type="Pfam" id="PF04970">
    <property type="entry name" value="LRAT"/>
    <property type="match status" value="1"/>
</dbReference>
<name>A0A9D4CJP4_DREPO</name>